<keyword evidence="2" id="KW-1133">Transmembrane helix</keyword>
<gene>
    <name evidence="3" type="ORF">DFR46_2695</name>
</gene>
<keyword evidence="2" id="KW-0472">Membrane</keyword>
<feature type="region of interest" description="Disordered" evidence="1">
    <location>
        <begin position="124"/>
        <end position="164"/>
    </location>
</feature>
<accession>A0A3D9FIM3</accession>
<proteinExistence type="predicted"/>
<evidence type="ECO:0000256" key="2">
    <source>
        <dbReference type="SAM" id="Phobius"/>
    </source>
</evidence>
<dbReference type="RefSeq" id="WP_116236888.1">
    <property type="nucleotide sequence ID" value="NZ_QRDP01000004.1"/>
</dbReference>
<keyword evidence="2" id="KW-0812">Transmembrane</keyword>
<feature type="transmembrane region" description="Helical" evidence="2">
    <location>
        <begin position="23"/>
        <end position="43"/>
    </location>
</feature>
<dbReference type="EMBL" id="QRDP01000004">
    <property type="protein sequence ID" value="RED17644.1"/>
    <property type="molecule type" value="Genomic_DNA"/>
</dbReference>
<organism evidence="3 4">
    <name type="scientific">Parasphingopyxis lamellibrachiae</name>
    <dbReference type="NCBI Taxonomy" id="680125"/>
    <lineage>
        <taxon>Bacteria</taxon>
        <taxon>Pseudomonadati</taxon>
        <taxon>Pseudomonadota</taxon>
        <taxon>Alphaproteobacteria</taxon>
        <taxon>Sphingomonadales</taxon>
        <taxon>Sphingomonadaceae</taxon>
        <taxon>Parasphingopyxis</taxon>
    </lineage>
</organism>
<feature type="region of interest" description="Disordered" evidence="1">
    <location>
        <begin position="54"/>
        <end position="106"/>
    </location>
</feature>
<sequence>MQSTPPISSLLPDRIREKLGRRAGAVLFVVFIEALLLFLLLTLNQSNAEEEREVVPMSSFTLSPPRAAPPSPAEAGPEVPQQASQPQPAPEPDTVRPDDTPAERVPAPLLPYTRQQAAPLDIADIPARPAPPAPTNGETMGPPAPRARRGGGDSQRVEGAGPNGEPLYAASWYYEPRPDELDGYLDTARGPGWALIICQTMPEYRVENCELLAEHPHGSNIGRSLLAATWQFRVRPPRIGGESQVGAWVRIRFDYDDRRR</sequence>
<feature type="compositionally biased region" description="Basic and acidic residues" evidence="1">
    <location>
        <begin position="93"/>
        <end position="102"/>
    </location>
</feature>
<evidence type="ECO:0000313" key="3">
    <source>
        <dbReference type="EMBL" id="RED17644.1"/>
    </source>
</evidence>
<feature type="compositionally biased region" description="Low complexity" evidence="1">
    <location>
        <begin position="73"/>
        <end position="86"/>
    </location>
</feature>
<reference evidence="3 4" key="1">
    <citation type="submission" date="2018-07" db="EMBL/GenBank/DDBJ databases">
        <title>Genomic Encyclopedia of Type Strains, Phase IV (KMG-IV): sequencing the most valuable type-strain genomes for metagenomic binning, comparative biology and taxonomic classification.</title>
        <authorList>
            <person name="Goeker M."/>
        </authorList>
    </citation>
    <scope>NUCLEOTIDE SEQUENCE [LARGE SCALE GENOMIC DNA]</scope>
    <source>
        <strain evidence="3 4">DSM 26725</strain>
    </source>
</reference>
<keyword evidence="4" id="KW-1185">Reference proteome</keyword>
<dbReference type="OrthoDB" id="7410762at2"/>
<name>A0A3D9FIM3_9SPHN</name>
<evidence type="ECO:0000256" key="1">
    <source>
        <dbReference type="SAM" id="MobiDB-lite"/>
    </source>
</evidence>
<dbReference type="Proteomes" id="UP000256310">
    <property type="component" value="Unassembled WGS sequence"/>
</dbReference>
<protein>
    <submittedName>
        <fullName evidence="3">Protein TonB</fullName>
    </submittedName>
</protein>
<dbReference type="AlphaFoldDB" id="A0A3D9FIM3"/>
<comment type="caution">
    <text evidence="3">The sequence shown here is derived from an EMBL/GenBank/DDBJ whole genome shotgun (WGS) entry which is preliminary data.</text>
</comment>
<evidence type="ECO:0000313" key="4">
    <source>
        <dbReference type="Proteomes" id="UP000256310"/>
    </source>
</evidence>